<dbReference type="EMBL" id="LBMM01021351">
    <property type="protein sequence ID" value="KMQ83096.1"/>
    <property type="molecule type" value="Genomic_DNA"/>
</dbReference>
<feature type="region of interest" description="Disordered" evidence="1">
    <location>
        <begin position="1"/>
        <end position="35"/>
    </location>
</feature>
<evidence type="ECO:0000313" key="2">
    <source>
        <dbReference type="EMBL" id="KMQ83096.1"/>
    </source>
</evidence>
<name>A0A0J7JZ04_LASNI</name>
<gene>
    <name evidence="2" type="ORF">RF55_20941</name>
</gene>
<dbReference type="Proteomes" id="UP000036403">
    <property type="component" value="Unassembled WGS sequence"/>
</dbReference>
<dbReference type="PaxDb" id="67767-A0A0J7JZ04"/>
<reference evidence="2 3" key="1">
    <citation type="submission" date="2015-04" db="EMBL/GenBank/DDBJ databases">
        <title>Lasius niger genome sequencing.</title>
        <authorList>
            <person name="Konorov E.A."/>
            <person name="Nikitin M.A."/>
            <person name="Kirill M.V."/>
            <person name="Chang P."/>
        </authorList>
    </citation>
    <scope>NUCLEOTIDE SEQUENCE [LARGE SCALE GENOMIC DNA]</scope>
    <source>
        <tissue evidence="2">Whole</tissue>
    </source>
</reference>
<sequence>MSSSDDTTDDERIQSPCYPKIPQTKKDTRDTKTSTFYDKSKQQLKNKISVHKEKELEKANTNLMEINKETHNNLIIDNCEASSDFQRYVIRKLTDIGFKISSLEEQERLLNNRFDIMLHKLDKCFLHEEILEKEIAEQSLMDNFPIDNIEDLEKFEKSLIDDAIKRKKLIVLKLLSAD</sequence>
<comment type="caution">
    <text evidence="2">The sequence shown here is derived from an EMBL/GenBank/DDBJ whole genome shotgun (WGS) entry which is preliminary data.</text>
</comment>
<protein>
    <submittedName>
        <fullName evidence="2">Trafficking kinesin-binding protein milt isoform x7</fullName>
    </submittedName>
</protein>
<accession>A0A0J7JZ04</accession>
<dbReference type="AlphaFoldDB" id="A0A0J7JZ04"/>
<evidence type="ECO:0000256" key="1">
    <source>
        <dbReference type="SAM" id="MobiDB-lite"/>
    </source>
</evidence>
<dbReference type="OrthoDB" id="7553684at2759"/>
<keyword evidence="3" id="KW-1185">Reference proteome</keyword>
<evidence type="ECO:0000313" key="3">
    <source>
        <dbReference type="Proteomes" id="UP000036403"/>
    </source>
</evidence>
<proteinExistence type="predicted"/>
<organism evidence="2 3">
    <name type="scientific">Lasius niger</name>
    <name type="common">Black garden ant</name>
    <dbReference type="NCBI Taxonomy" id="67767"/>
    <lineage>
        <taxon>Eukaryota</taxon>
        <taxon>Metazoa</taxon>
        <taxon>Ecdysozoa</taxon>
        <taxon>Arthropoda</taxon>
        <taxon>Hexapoda</taxon>
        <taxon>Insecta</taxon>
        <taxon>Pterygota</taxon>
        <taxon>Neoptera</taxon>
        <taxon>Endopterygota</taxon>
        <taxon>Hymenoptera</taxon>
        <taxon>Apocrita</taxon>
        <taxon>Aculeata</taxon>
        <taxon>Formicoidea</taxon>
        <taxon>Formicidae</taxon>
        <taxon>Formicinae</taxon>
        <taxon>Lasius</taxon>
        <taxon>Lasius</taxon>
    </lineage>
</organism>